<sequence>MRADFYRIRHSRSLLFWQLAILGFTAFATFSWGHDSKTTITGWAAITHINNSEGLFLWLLPLIMLVIGTDFSQHLLKDTLTMGVSRLRYFLSKMATMTIILLLQLWALHIVAFLAGSYFGGPGTINWGDWFSQMLVYVLLTLTEMTIITGILYWSGSTTAALTGGVLALVLVSIMHFQFIHTPFFAYADWILAVSDLPTVHLTTLGAVSKPVIGALVMVIGGGILNAWRFEKMSL</sequence>
<gene>
    <name evidence="2" type="ORF">L248_2003</name>
</gene>
<protein>
    <submittedName>
        <fullName evidence="2">Uncharacterized protein</fullName>
    </submittedName>
</protein>
<feature type="transmembrane region" description="Helical" evidence="1">
    <location>
        <begin position="166"/>
        <end position="188"/>
    </location>
</feature>
<accession>U4TX50</accession>
<dbReference type="eggNOG" id="ENOG5030B6R">
    <property type="taxonomic scope" value="Bacteria"/>
</dbReference>
<feature type="transmembrane region" description="Helical" evidence="1">
    <location>
        <begin position="57"/>
        <end position="76"/>
    </location>
</feature>
<dbReference type="Pfam" id="PF12730">
    <property type="entry name" value="ABC2_membrane_4"/>
    <property type="match status" value="1"/>
</dbReference>
<dbReference type="EMBL" id="KI271584">
    <property type="protein sequence ID" value="ERL65927.1"/>
    <property type="molecule type" value="Genomic_DNA"/>
</dbReference>
<feature type="transmembrane region" description="Helical" evidence="1">
    <location>
        <begin position="131"/>
        <end position="154"/>
    </location>
</feature>
<evidence type="ECO:0000256" key="1">
    <source>
        <dbReference type="SAM" id="Phobius"/>
    </source>
</evidence>
<dbReference type="Proteomes" id="UP000030647">
    <property type="component" value="Unassembled WGS sequence"/>
</dbReference>
<dbReference type="HOGENOM" id="CLU_1179029_0_0_9"/>
<keyword evidence="1" id="KW-1133">Transmembrane helix</keyword>
<evidence type="ECO:0000313" key="2">
    <source>
        <dbReference type="EMBL" id="ERL65927.1"/>
    </source>
</evidence>
<feature type="transmembrane region" description="Helical" evidence="1">
    <location>
        <begin position="208"/>
        <end position="228"/>
    </location>
</feature>
<organism evidence="2 3">
    <name type="scientific">Schleiferilactobacillus shenzhenensis LY-73</name>
    <dbReference type="NCBI Taxonomy" id="1231336"/>
    <lineage>
        <taxon>Bacteria</taxon>
        <taxon>Bacillati</taxon>
        <taxon>Bacillota</taxon>
        <taxon>Bacilli</taxon>
        <taxon>Lactobacillales</taxon>
        <taxon>Lactobacillaceae</taxon>
        <taxon>Schleiferilactobacillus</taxon>
    </lineage>
</organism>
<feature type="transmembrane region" description="Helical" evidence="1">
    <location>
        <begin position="97"/>
        <end position="119"/>
    </location>
</feature>
<keyword evidence="1" id="KW-0472">Membrane</keyword>
<name>U4TX50_9LACO</name>
<dbReference type="AlphaFoldDB" id="U4TX50"/>
<reference evidence="3" key="1">
    <citation type="journal article" date="2013" name="Genome Announc.">
        <title>Whole-Genome Sequencing of Lactobacillus shenzhenensis Strain LY-73T.</title>
        <authorList>
            <person name="Lin Z."/>
            <person name="Liu Z."/>
            <person name="Yang R."/>
            <person name="Zou Y."/>
            <person name="Wan D."/>
            <person name="Chen J."/>
            <person name="Guo M."/>
            <person name="Zhao J."/>
            <person name="Fang C."/>
            <person name="Yang R."/>
            <person name="Liu F."/>
        </authorList>
    </citation>
    <scope>NUCLEOTIDE SEQUENCE [LARGE SCALE GENOMIC DNA]</scope>
    <source>
        <strain evidence="3">LY-73</strain>
    </source>
</reference>
<keyword evidence="1" id="KW-0812">Transmembrane</keyword>
<dbReference type="STRING" id="1231336.L248_2003"/>
<keyword evidence="3" id="KW-1185">Reference proteome</keyword>
<evidence type="ECO:0000313" key="3">
    <source>
        <dbReference type="Proteomes" id="UP000030647"/>
    </source>
</evidence>
<proteinExistence type="predicted"/>